<proteinExistence type="predicted"/>
<feature type="transmembrane region" description="Helical" evidence="5">
    <location>
        <begin position="123"/>
        <end position="147"/>
    </location>
</feature>
<evidence type="ECO:0000256" key="3">
    <source>
        <dbReference type="ARBA" id="ARBA00022989"/>
    </source>
</evidence>
<gene>
    <name evidence="7" type="ORF">AMON00008_LOCUS4660</name>
</gene>
<keyword evidence="2 5" id="KW-0812">Transmembrane</keyword>
<dbReference type="PANTHER" id="PTHR21706:SF15">
    <property type="entry name" value="TRANSMEMBRANE PROTEIN 65"/>
    <property type="match status" value="1"/>
</dbReference>
<dbReference type="Pfam" id="PF10507">
    <property type="entry name" value="TMEM65"/>
    <property type="match status" value="1"/>
</dbReference>
<evidence type="ECO:0000256" key="5">
    <source>
        <dbReference type="SAM" id="Phobius"/>
    </source>
</evidence>
<evidence type="ECO:0000256" key="4">
    <source>
        <dbReference type="ARBA" id="ARBA00023136"/>
    </source>
</evidence>
<dbReference type="SMART" id="SM00065">
    <property type="entry name" value="GAF"/>
    <property type="match status" value="1"/>
</dbReference>
<keyword evidence="4 5" id="KW-0472">Membrane</keyword>
<dbReference type="GO" id="GO:0016020">
    <property type="term" value="C:membrane"/>
    <property type="evidence" value="ECO:0007669"/>
    <property type="project" value="UniProtKB-SubCell"/>
</dbReference>
<dbReference type="Pfam" id="PF13185">
    <property type="entry name" value="GAF_2"/>
    <property type="match status" value="1"/>
</dbReference>
<dbReference type="Gene3D" id="3.30.450.40">
    <property type="match status" value="1"/>
</dbReference>
<evidence type="ECO:0000256" key="2">
    <source>
        <dbReference type="ARBA" id="ARBA00022692"/>
    </source>
</evidence>
<evidence type="ECO:0000256" key="1">
    <source>
        <dbReference type="ARBA" id="ARBA00004141"/>
    </source>
</evidence>
<sequence length="302" mass="32624">MFRCPASRLRGQLGGARGRCVGTAAADARPSRLMLCRHFACCAVPMVGFGMMDNTILIHAGDAIERHFGVQFGMRGLQSAACGQVLSDFCGVCFGGVIESLSRRFVVPAALSMTQRQLRLTQLVGTAGAACGVVAGCLLGMCNLLLLDLDEAERKKQAAKLDTMFKTVMGDALETMGCAIGTCFLVDAERGEIWTHTTAGYQGIVRRKLEETASVAAWVAIRGEPAVIEDAQADPRYCRDIENIIGMDVRSLITYPVMSQDGKSVIAVLQFFNKTEGVFTPEDGRVMKLLCSHFSIFMANCE</sequence>
<dbReference type="EMBL" id="HBNR01007096">
    <property type="protein sequence ID" value="CAE4565041.1"/>
    <property type="molecule type" value="Transcribed_RNA"/>
</dbReference>
<comment type="subcellular location">
    <subcellularLocation>
        <location evidence="1">Membrane</location>
        <topology evidence="1">Multi-pass membrane protein</topology>
    </subcellularLocation>
</comment>
<dbReference type="AlphaFoldDB" id="A0A7S4UGG6"/>
<dbReference type="InterPro" id="IPR003018">
    <property type="entry name" value="GAF"/>
</dbReference>
<evidence type="ECO:0000259" key="6">
    <source>
        <dbReference type="SMART" id="SM00065"/>
    </source>
</evidence>
<organism evidence="7">
    <name type="scientific">Alexandrium monilatum</name>
    <dbReference type="NCBI Taxonomy" id="311494"/>
    <lineage>
        <taxon>Eukaryota</taxon>
        <taxon>Sar</taxon>
        <taxon>Alveolata</taxon>
        <taxon>Dinophyceae</taxon>
        <taxon>Gonyaulacales</taxon>
        <taxon>Pyrocystaceae</taxon>
        <taxon>Alexandrium</taxon>
    </lineage>
</organism>
<reference evidence="7" key="1">
    <citation type="submission" date="2021-01" db="EMBL/GenBank/DDBJ databases">
        <authorList>
            <person name="Corre E."/>
            <person name="Pelletier E."/>
            <person name="Niang G."/>
            <person name="Scheremetjew M."/>
            <person name="Finn R."/>
            <person name="Kale V."/>
            <person name="Holt S."/>
            <person name="Cochrane G."/>
            <person name="Meng A."/>
            <person name="Brown T."/>
            <person name="Cohen L."/>
        </authorList>
    </citation>
    <scope>NUCLEOTIDE SEQUENCE</scope>
    <source>
        <strain evidence="7">CCMP3105</strain>
    </source>
</reference>
<dbReference type="InterPro" id="IPR029016">
    <property type="entry name" value="GAF-like_dom_sf"/>
</dbReference>
<evidence type="ECO:0000313" key="7">
    <source>
        <dbReference type="EMBL" id="CAE4565041.1"/>
    </source>
</evidence>
<keyword evidence="3 5" id="KW-1133">Transmembrane helix</keyword>
<name>A0A7S4UGG6_9DINO</name>
<protein>
    <recommendedName>
        <fullName evidence="6">GAF domain-containing protein</fullName>
    </recommendedName>
</protein>
<accession>A0A7S4UGG6</accession>
<dbReference type="GO" id="GO:0005739">
    <property type="term" value="C:mitochondrion"/>
    <property type="evidence" value="ECO:0007669"/>
    <property type="project" value="TreeGrafter"/>
</dbReference>
<dbReference type="InterPro" id="IPR019537">
    <property type="entry name" value="TMEM65"/>
</dbReference>
<feature type="domain" description="GAF" evidence="6">
    <location>
        <begin position="160"/>
        <end position="302"/>
    </location>
</feature>
<dbReference type="SUPFAM" id="SSF55781">
    <property type="entry name" value="GAF domain-like"/>
    <property type="match status" value="1"/>
</dbReference>
<dbReference type="PANTHER" id="PTHR21706">
    <property type="entry name" value="TRANSMEMBRANE PROTEIN 65"/>
    <property type="match status" value="1"/>
</dbReference>